<dbReference type="SUPFAM" id="SSF52540">
    <property type="entry name" value="P-loop containing nucleoside triphosphate hydrolases"/>
    <property type="match status" value="1"/>
</dbReference>
<dbReference type="GO" id="GO:0005524">
    <property type="term" value="F:ATP binding"/>
    <property type="evidence" value="ECO:0007669"/>
    <property type="project" value="UniProtKB-KW"/>
</dbReference>
<comment type="caution">
    <text evidence="13">The sequence shown here is derived from an EMBL/GenBank/DDBJ whole genome shotgun (WGS) entry which is preliminary data.</text>
</comment>
<dbReference type="Pfam" id="PF23559">
    <property type="entry name" value="WHD_DRP"/>
    <property type="match status" value="1"/>
</dbReference>
<dbReference type="Proteomes" id="UP001190926">
    <property type="component" value="Unassembled WGS sequence"/>
</dbReference>
<dbReference type="InterPro" id="IPR044974">
    <property type="entry name" value="Disease_R_plants"/>
</dbReference>
<dbReference type="PRINTS" id="PR00364">
    <property type="entry name" value="DISEASERSIST"/>
</dbReference>
<dbReference type="InterPro" id="IPR058922">
    <property type="entry name" value="WHD_DRP"/>
</dbReference>
<dbReference type="GO" id="GO:0043531">
    <property type="term" value="F:ADP binding"/>
    <property type="evidence" value="ECO:0007669"/>
    <property type="project" value="InterPro"/>
</dbReference>
<dbReference type="InterPro" id="IPR002182">
    <property type="entry name" value="NB-ARC"/>
</dbReference>
<evidence type="ECO:0000256" key="9">
    <source>
        <dbReference type="ARBA" id="ARBA00022821"/>
    </source>
</evidence>
<keyword evidence="8" id="KW-0547">Nucleotide-binding</keyword>
<sequence>MAYNLESLITILQQILNPEQTRWILDDHNKLQLESLLQKAVSLKQIHEKSPVPKIECLESQIRDAAHKAEDIIESHMVDQVLLRPEDLSFTFSTPDDDLQQVMRELDSAMEQVVKLMEKEEMSTAGSSSNPTTSKNIVVGLDEDLLQLKDRLTWRKNKLEIIPIIGMGGIGKTTLARKLYNDPLMVSYFETRAWITISQNYNVRAILLGLFHCLIGKLSDKLIKMKDNHELIIVLHKNLQGRRYMIVLDDIWSTKCWDDIKWCFPNNNNGSRIVLTTRESDMVKYVGAQSLQHEVQFLNKFESWNLLHQIVFGEEDCPHVLQRIGRKIASDCGGLPLAIDVIGGLLSKAKRSRDVWEHIANDVRAAITETNEQFSKILSLSYNHLPNHLKPCFLYMAAFPKDHEIKGSKLIQLWIAEGFLKSNGEKSLEREAEDYLKALVERNLVFATRKKSNGKPLSYTMHDLLRDVCMRRADEEKFLHVKNRRIQKLTLFYTMHRVSVHTSYRMRDVYASAELMSLARSFLCTGLMSRVIPFFFATLRLLRVLYVMEMNFPNFPREILQLVNLRYLAFSCSSGIPCGISRLWNLQTLIVDAQSGDVCMPFETSEMSELEDFRVPSEIWEMSELRHIKLSKVIFFEVGYMMKHVQKKLQTICYVRLTPSLVWRGFFESIPNIKKLGIYCDIIPFSEVDLTHLHKLETLRCYSKLRMTLNKDGCRFLPTLRFPSGLKNITIYGCVIFGRVMTALCALPNLEVLKIRRCVFESEARDEEWEAAEGDAFGSLQFLLLESLNLVRWRADETNFPKLRQLVIRRCSVLEEIPCGIGEVPTLQLIELYKCSHSAVASAKQIQELQQSDYHNYGLKLCIY</sequence>
<dbReference type="Gene3D" id="1.10.10.10">
    <property type="entry name" value="Winged helix-like DNA-binding domain superfamily/Winged helix DNA-binding domain"/>
    <property type="match status" value="1"/>
</dbReference>
<evidence type="ECO:0000256" key="3">
    <source>
        <dbReference type="ARBA" id="ARBA00008894"/>
    </source>
</evidence>
<dbReference type="AlphaFoldDB" id="A0AAD4IV04"/>
<evidence type="ECO:0000256" key="6">
    <source>
        <dbReference type="ARBA" id="ARBA00022667"/>
    </source>
</evidence>
<proteinExistence type="inferred from homology"/>
<dbReference type="Gene3D" id="1.10.8.430">
    <property type="entry name" value="Helical domain of apoptotic protease-activating factors"/>
    <property type="match status" value="1"/>
</dbReference>
<keyword evidence="14" id="KW-1185">Reference proteome</keyword>
<dbReference type="InterPro" id="IPR032675">
    <property type="entry name" value="LRR_dom_sf"/>
</dbReference>
<feature type="domain" description="Disease resistance protein winged helix" evidence="12">
    <location>
        <begin position="399"/>
        <end position="468"/>
    </location>
</feature>
<dbReference type="PANTHER" id="PTHR23155:SF1152">
    <property type="entry name" value="AAA+ ATPASE DOMAIN-CONTAINING PROTEIN"/>
    <property type="match status" value="1"/>
</dbReference>
<evidence type="ECO:0000256" key="10">
    <source>
        <dbReference type="ARBA" id="ARBA00022840"/>
    </source>
</evidence>
<gene>
    <name evidence="13" type="ORF">C2S53_016696</name>
</gene>
<reference evidence="13 14" key="1">
    <citation type="journal article" date="2021" name="Nat. Commun.">
        <title>Incipient diploidization of the medicinal plant Perilla within 10,000 years.</title>
        <authorList>
            <person name="Zhang Y."/>
            <person name="Shen Q."/>
            <person name="Leng L."/>
            <person name="Zhang D."/>
            <person name="Chen S."/>
            <person name="Shi Y."/>
            <person name="Ning Z."/>
            <person name="Chen S."/>
        </authorList>
    </citation>
    <scope>NUCLEOTIDE SEQUENCE [LARGE SCALE GENOMIC DNA]</scope>
    <source>
        <strain evidence="14">cv. PC099</strain>
    </source>
</reference>
<feature type="domain" description="NB-ARC" evidence="11">
    <location>
        <begin position="145"/>
        <end position="316"/>
    </location>
</feature>
<dbReference type="Pfam" id="PF00931">
    <property type="entry name" value="NB-ARC"/>
    <property type="match status" value="1"/>
</dbReference>
<accession>A0AAD4IV04</accession>
<evidence type="ECO:0000259" key="12">
    <source>
        <dbReference type="Pfam" id="PF23559"/>
    </source>
</evidence>
<keyword evidence="4" id="KW-0963">Cytoplasm</keyword>
<evidence type="ECO:0000256" key="5">
    <source>
        <dbReference type="ARBA" id="ARBA00022614"/>
    </source>
</evidence>
<dbReference type="EMBL" id="SDAM02001963">
    <property type="protein sequence ID" value="KAH6821586.1"/>
    <property type="molecule type" value="Genomic_DNA"/>
</dbReference>
<keyword evidence="5" id="KW-0433">Leucine-rich repeat</keyword>
<dbReference type="InterPro" id="IPR036388">
    <property type="entry name" value="WH-like_DNA-bd_sf"/>
</dbReference>
<dbReference type="InterPro" id="IPR027417">
    <property type="entry name" value="P-loop_NTPase"/>
</dbReference>
<protein>
    <submittedName>
        <fullName evidence="13">Uncharacterized protein</fullName>
    </submittedName>
</protein>
<name>A0AAD4IV04_PERFH</name>
<dbReference type="Gene3D" id="1.20.5.4130">
    <property type="match status" value="1"/>
</dbReference>
<evidence type="ECO:0000256" key="8">
    <source>
        <dbReference type="ARBA" id="ARBA00022741"/>
    </source>
</evidence>
<evidence type="ECO:0000256" key="1">
    <source>
        <dbReference type="ARBA" id="ARBA00002074"/>
    </source>
</evidence>
<dbReference type="FunFam" id="1.10.10.10:FF:000322">
    <property type="entry name" value="Probable disease resistance protein At1g63360"/>
    <property type="match status" value="1"/>
</dbReference>
<dbReference type="GO" id="GO:0009626">
    <property type="term" value="P:plant-type hypersensitive response"/>
    <property type="evidence" value="ECO:0007669"/>
    <property type="project" value="UniProtKB-KW"/>
</dbReference>
<comment type="subcellular location">
    <subcellularLocation>
        <location evidence="2">Cytoplasm</location>
    </subcellularLocation>
</comment>
<dbReference type="GO" id="GO:0051607">
    <property type="term" value="P:defense response to virus"/>
    <property type="evidence" value="ECO:0007669"/>
    <property type="project" value="UniProtKB-ARBA"/>
</dbReference>
<dbReference type="InterPro" id="IPR042197">
    <property type="entry name" value="Apaf_helical"/>
</dbReference>
<dbReference type="Gene3D" id="3.80.10.10">
    <property type="entry name" value="Ribonuclease Inhibitor"/>
    <property type="match status" value="1"/>
</dbReference>
<evidence type="ECO:0000256" key="2">
    <source>
        <dbReference type="ARBA" id="ARBA00004496"/>
    </source>
</evidence>
<dbReference type="Gene3D" id="3.40.50.300">
    <property type="entry name" value="P-loop containing nucleotide triphosphate hydrolases"/>
    <property type="match status" value="1"/>
</dbReference>
<keyword evidence="6" id="KW-0381">Hypersensitive response</keyword>
<dbReference type="SUPFAM" id="SSF52058">
    <property type="entry name" value="L domain-like"/>
    <property type="match status" value="1"/>
</dbReference>
<dbReference type="FunFam" id="3.40.50.300:FF:001091">
    <property type="entry name" value="Probable disease resistance protein At1g61300"/>
    <property type="match status" value="1"/>
</dbReference>
<organism evidence="13 14">
    <name type="scientific">Perilla frutescens var. hirtella</name>
    <name type="common">Perilla citriodora</name>
    <name type="synonym">Perilla setoyensis</name>
    <dbReference type="NCBI Taxonomy" id="608512"/>
    <lineage>
        <taxon>Eukaryota</taxon>
        <taxon>Viridiplantae</taxon>
        <taxon>Streptophyta</taxon>
        <taxon>Embryophyta</taxon>
        <taxon>Tracheophyta</taxon>
        <taxon>Spermatophyta</taxon>
        <taxon>Magnoliopsida</taxon>
        <taxon>eudicotyledons</taxon>
        <taxon>Gunneridae</taxon>
        <taxon>Pentapetalae</taxon>
        <taxon>asterids</taxon>
        <taxon>lamiids</taxon>
        <taxon>Lamiales</taxon>
        <taxon>Lamiaceae</taxon>
        <taxon>Nepetoideae</taxon>
        <taxon>Elsholtzieae</taxon>
        <taxon>Perilla</taxon>
    </lineage>
</organism>
<evidence type="ECO:0000313" key="14">
    <source>
        <dbReference type="Proteomes" id="UP001190926"/>
    </source>
</evidence>
<keyword evidence="10" id="KW-0067">ATP-binding</keyword>
<dbReference type="PANTHER" id="PTHR23155">
    <property type="entry name" value="DISEASE RESISTANCE PROTEIN RP"/>
    <property type="match status" value="1"/>
</dbReference>
<evidence type="ECO:0000313" key="13">
    <source>
        <dbReference type="EMBL" id="KAH6821586.1"/>
    </source>
</evidence>
<dbReference type="GO" id="GO:0005737">
    <property type="term" value="C:cytoplasm"/>
    <property type="evidence" value="ECO:0007669"/>
    <property type="project" value="UniProtKB-SubCell"/>
</dbReference>
<comment type="similarity">
    <text evidence="3">Belongs to the disease resistance NB-LRR family.</text>
</comment>
<comment type="function">
    <text evidence="1">Confers resistance to late blight (Phytophthora infestans) races carrying the avirulence gene Avr1. Resistance proteins guard the plant against pathogens that contain an appropriate avirulence protein via an indirect interaction with this avirulence protein. That triggers a defense system including the hypersensitive response, which restricts the pathogen growth.</text>
</comment>
<evidence type="ECO:0000256" key="7">
    <source>
        <dbReference type="ARBA" id="ARBA00022737"/>
    </source>
</evidence>
<evidence type="ECO:0000256" key="4">
    <source>
        <dbReference type="ARBA" id="ARBA00022490"/>
    </source>
</evidence>
<evidence type="ECO:0000259" key="11">
    <source>
        <dbReference type="Pfam" id="PF00931"/>
    </source>
</evidence>
<keyword evidence="9" id="KW-0611">Plant defense</keyword>
<keyword evidence="7" id="KW-0677">Repeat</keyword>